<proteinExistence type="inferred from homology"/>
<keyword evidence="4 7" id="KW-0812">Transmembrane</keyword>
<reference evidence="8 9" key="1">
    <citation type="submission" date="2016-07" db="EMBL/GenBank/DDBJ databases">
        <title>Draft Genome Sequence of Methylophaga muralis Bur 1.</title>
        <authorList>
            <person name="Vasilenko O.V."/>
            <person name="Doronina N.V."/>
            <person name="Shmareva M.N."/>
            <person name="Tarlachkov S.V."/>
            <person name="Mustakhimov I."/>
            <person name="Trotsenko Y.A."/>
        </authorList>
    </citation>
    <scope>NUCLEOTIDE SEQUENCE [LARGE SCALE GENOMIC DNA]</scope>
    <source>
        <strain evidence="8 9">Bur 1</strain>
    </source>
</reference>
<dbReference type="GO" id="GO:0008324">
    <property type="term" value="F:monoatomic cation transmembrane transporter activity"/>
    <property type="evidence" value="ECO:0007669"/>
    <property type="project" value="InterPro"/>
</dbReference>
<comment type="caution">
    <text evidence="8">The sequence shown here is derived from an EMBL/GenBank/DDBJ whole genome shotgun (WGS) entry which is preliminary data.</text>
</comment>
<comment type="similarity">
    <text evidence="2">Belongs to the CPA3 antiporters (TC 2.A.63) subunit E family.</text>
</comment>
<comment type="subcellular location">
    <subcellularLocation>
        <location evidence="1">Cell membrane</location>
        <topology evidence="1">Multi-pass membrane protein</topology>
    </subcellularLocation>
</comment>
<evidence type="ECO:0000256" key="7">
    <source>
        <dbReference type="SAM" id="Phobius"/>
    </source>
</evidence>
<dbReference type="PANTHER" id="PTHR34584:SF1">
    <property type="entry name" value="NA(+)_H(+) ANTIPORTER SUBUNIT E1"/>
    <property type="match status" value="1"/>
</dbReference>
<evidence type="ECO:0000256" key="1">
    <source>
        <dbReference type="ARBA" id="ARBA00004651"/>
    </source>
</evidence>
<accession>A0A1E3GTC5</accession>
<dbReference type="PATRIC" id="fig|291169.3.peg.1021"/>
<sequence>MIGFFLNIVLALCWVALTGSFGGLNFIFGFALGYIVLAIVQHQLPSMSGYAQRLPLLLRFSGFFIKELVKANYKVGFDILTPPWHMQPGVIAFPLEAKSDFEITMVANFISLTPGTLTLDISDDRRVLFIHAMFLQDEKALLTELHEVERRLLEILR</sequence>
<dbReference type="RefSeq" id="WP_069295532.1">
    <property type="nucleotide sequence ID" value="NZ_MCRI01000007.1"/>
</dbReference>
<protein>
    <submittedName>
        <fullName evidence="8">Na(+)/H(+) antiporter subunit E</fullName>
    </submittedName>
</protein>
<evidence type="ECO:0000313" key="8">
    <source>
        <dbReference type="EMBL" id="ODN67287.1"/>
    </source>
</evidence>
<evidence type="ECO:0000256" key="4">
    <source>
        <dbReference type="ARBA" id="ARBA00022692"/>
    </source>
</evidence>
<name>A0A1E3GTC5_9GAMM</name>
<evidence type="ECO:0000256" key="6">
    <source>
        <dbReference type="ARBA" id="ARBA00023136"/>
    </source>
</evidence>
<dbReference type="PANTHER" id="PTHR34584">
    <property type="entry name" value="NA(+)/H(+) ANTIPORTER SUBUNIT E1"/>
    <property type="match status" value="1"/>
</dbReference>
<dbReference type="Pfam" id="PF01899">
    <property type="entry name" value="MNHE"/>
    <property type="match status" value="1"/>
</dbReference>
<dbReference type="Proteomes" id="UP000094379">
    <property type="component" value="Unassembled WGS sequence"/>
</dbReference>
<dbReference type="InterPro" id="IPR002758">
    <property type="entry name" value="Cation_antiport_E"/>
</dbReference>
<dbReference type="STRING" id="291169.A9E74_01014"/>
<evidence type="ECO:0000256" key="3">
    <source>
        <dbReference type="ARBA" id="ARBA00022475"/>
    </source>
</evidence>
<dbReference type="GO" id="GO:0005886">
    <property type="term" value="C:plasma membrane"/>
    <property type="evidence" value="ECO:0007669"/>
    <property type="project" value="UniProtKB-SubCell"/>
</dbReference>
<keyword evidence="9" id="KW-1185">Reference proteome</keyword>
<evidence type="ECO:0000256" key="2">
    <source>
        <dbReference type="ARBA" id="ARBA00006228"/>
    </source>
</evidence>
<keyword evidence="6 7" id="KW-0472">Membrane</keyword>
<keyword evidence="5 7" id="KW-1133">Transmembrane helix</keyword>
<keyword evidence="3" id="KW-1003">Cell membrane</keyword>
<dbReference type="AlphaFoldDB" id="A0A1E3GTC5"/>
<dbReference type="PIRSF" id="PIRSF019239">
    <property type="entry name" value="MrpE"/>
    <property type="match status" value="1"/>
</dbReference>
<organism evidence="8 9">
    <name type="scientific">Methylophaga muralis</name>
    <dbReference type="NCBI Taxonomy" id="291169"/>
    <lineage>
        <taxon>Bacteria</taxon>
        <taxon>Pseudomonadati</taxon>
        <taxon>Pseudomonadota</taxon>
        <taxon>Gammaproteobacteria</taxon>
        <taxon>Thiotrichales</taxon>
        <taxon>Piscirickettsiaceae</taxon>
        <taxon>Methylophaga</taxon>
    </lineage>
</organism>
<evidence type="ECO:0000313" key="9">
    <source>
        <dbReference type="Proteomes" id="UP000094379"/>
    </source>
</evidence>
<evidence type="ECO:0000256" key="5">
    <source>
        <dbReference type="ARBA" id="ARBA00022989"/>
    </source>
</evidence>
<feature type="transmembrane region" description="Helical" evidence="7">
    <location>
        <begin position="6"/>
        <end position="37"/>
    </location>
</feature>
<dbReference type="EMBL" id="MCRI01000007">
    <property type="protein sequence ID" value="ODN67287.1"/>
    <property type="molecule type" value="Genomic_DNA"/>
</dbReference>
<gene>
    <name evidence="8" type="primary">mrpE_1</name>
    <name evidence="8" type="ORF">A9E74_01014</name>
</gene>